<dbReference type="Gene3D" id="3.60.21.10">
    <property type="match status" value="1"/>
</dbReference>
<dbReference type="Pfam" id="PF00149">
    <property type="entry name" value="Metallophos"/>
    <property type="match status" value="1"/>
</dbReference>
<dbReference type="InterPro" id="IPR051918">
    <property type="entry name" value="STPP_CPPED1"/>
</dbReference>
<dbReference type="PANTHER" id="PTHR43143">
    <property type="entry name" value="METALLOPHOSPHOESTERASE, CALCINEURIN SUPERFAMILY"/>
    <property type="match status" value="1"/>
</dbReference>
<evidence type="ECO:0000256" key="1">
    <source>
        <dbReference type="SAM" id="SignalP"/>
    </source>
</evidence>
<proteinExistence type="predicted"/>
<dbReference type="InterPro" id="IPR004843">
    <property type="entry name" value="Calcineurin-like_PHP"/>
</dbReference>
<dbReference type="SUPFAM" id="SSF56300">
    <property type="entry name" value="Metallo-dependent phosphatases"/>
    <property type="match status" value="1"/>
</dbReference>
<evidence type="ECO:0000259" key="2">
    <source>
        <dbReference type="Pfam" id="PF00149"/>
    </source>
</evidence>
<organism evidence="3 4">
    <name type="scientific">Chitinibacter fontanus</name>
    <dbReference type="NCBI Taxonomy" id="1737446"/>
    <lineage>
        <taxon>Bacteria</taxon>
        <taxon>Pseudomonadati</taxon>
        <taxon>Pseudomonadota</taxon>
        <taxon>Betaproteobacteria</taxon>
        <taxon>Neisseriales</taxon>
        <taxon>Chitinibacteraceae</taxon>
        <taxon>Chitinibacter</taxon>
    </lineage>
</organism>
<dbReference type="GO" id="GO:0016787">
    <property type="term" value="F:hydrolase activity"/>
    <property type="evidence" value="ECO:0007669"/>
    <property type="project" value="InterPro"/>
</dbReference>
<dbReference type="Proteomes" id="UP000510822">
    <property type="component" value="Chromosome"/>
</dbReference>
<gene>
    <name evidence="3" type="ORF">HZU75_08965</name>
</gene>
<keyword evidence="1" id="KW-0732">Signal</keyword>
<feature type="chain" id="PRO_5028965253" evidence="1">
    <location>
        <begin position="24"/>
        <end position="362"/>
    </location>
</feature>
<accession>A0A7D5V9S2</accession>
<evidence type="ECO:0000313" key="4">
    <source>
        <dbReference type="Proteomes" id="UP000510822"/>
    </source>
</evidence>
<reference evidence="3 4" key="1">
    <citation type="journal article" date="2016" name="Int. J. Syst. Evol. Microbiol.">
        <title>Chitinibacter fontanus sp. nov., isolated from a spring.</title>
        <authorList>
            <person name="Sheu S.Y."/>
            <person name="Li Y.S."/>
            <person name="Young C.C."/>
            <person name="Chen W.M."/>
        </authorList>
    </citation>
    <scope>NUCLEOTIDE SEQUENCE [LARGE SCALE GENOMIC DNA]</scope>
    <source>
        <strain evidence="3 4">STM-7</strain>
    </source>
</reference>
<dbReference type="KEGG" id="cfon:HZU75_08965"/>
<dbReference type="PANTHER" id="PTHR43143:SF1">
    <property type="entry name" value="SERINE_THREONINE-PROTEIN PHOSPHATASE CPPED1"/>
    <property type="match status" value="1"/>
</dbReference>
<protein>
    <submittedName>
        <fullName evidence="3">Metallophosphoesterase</fullName>
    </submittedName>
</protein>
<sequence length="362" mass="40381">MRLQSIVSVCTTLSLFIAVNGYAAEKDPVVATFATVGDSREEPSDKLNAQDKIWLQNTKAWSRIMREIQTQKPHALFFNGDMIMGYTTDKNALNRQYAYWRGMVTTLQENGTYVLPVPGNHEVQEKFKDNGKTKKIARQSNEDSWRENMGDLIVDAGRWKATVGSDLQAFDVKNVPQIGSADNISTDQSQLSYSFDFAGQHFAVINTDPVGNDGHAPAAWLAADFAQAKARGAKRFFVFGHKPAYTYFYKPGIDLEGMDKFPENQQAFWQTIEQYGATYFCGHEHIYNVMQPTLASGGKAYQVMVGSGGSPFSAEPADSQNPNDRMYAWAVVKVHASGKVVIEAHGFDERYGPTRLLKRVTL</sequence>
<dbReference type="RefSeq" id="WP_180305761.1">
    <property type="nucleotide sequence ID" value="NZ_CP058952.1"/>
</dbReference>
<dbReference type="EMBL" id="CP058952">
    <property type="protein sequence ID" value="QLI81651.1"/>
    <property type="molecule type" value="Genomic_DNA"/>
</dbReference>
<evidence type="ECO:0000313" key="3">
    <source>
        <dbReference type="EMBL" id="QLI81651.1"/>
    </source>
</evidence>
<feature type="domain" description="Calcineurin-like phosphoesterase" evidence="2">
    <location>
        <begin position="59"/>
        <end position="287"/>
    </location>
</feature>
<name>A0A7D5V9S2_9NEIS</name>
<feature type="signal peptide" evidence="1">
    <location>
        <begin position="1"/>
        <end position="23"/>
    </location>
</feature>
<keyword evidence="4" id="KW-1185">Reference proteome</keyword>
<dbReference type="AlphaFoldDB" id="A0A7D5V9S2"/>
<dbReference type="InterPro" id="IPR029052">
    <property type="entry name" value="Metallo-depent_PP-like"/>
</dbReference>